<feature type="region of interest" description="Disordered" evidence="13">
    <location>
        <begin position="238"/>
        <end position="270"/>
    </location>
</feature>
<evidence type="ECO:0000256" key="5">
    <source>
        <dbReference type="ARBA" id="ARBA00022679"/>
    </source>
</evidence>
<dbReference type="RefSeq" id="XP_018995033.1">
    <property type="nucleotide sequence ID" value="XM_019136364.1"/>
</dbReference>
<reference evidence="15 16" key="1">
    <citation type="submission" date="2016-06" db="EMBL/GenBank/DDBJ databases">
        <title>Evolution of pathogenesis and genome organization in the Tremellales.</title>
        <authorList>
            <person name="Cuomo C."/>
            <person name="Litvintseva A."/>
            <person name="Heitman J."/>
            <person name="Chen Y."/>
            <person name="Sun S."/>
            <person name="Springer D."/>
            <person name="Dromer F."/>
            <person name="Young S."/>
            <person name="Zeng Q."/>
            <person name="Chapman S."/>
            <person name="Gujja S."/>
            <person name="Saif S."/>
            <person name="Birren B."/>
        </authorList>
    </citation>
    <scope>NUCLEOTIDE SEQUENCE [LARGE SCALE GENOMIC DNA]</scope>
    <source>
        <strain evidence="15 16">CBS 6039</strain>
    </source>
</reference>
<dbReference type="Pfam" id="PF01507">
    <property type="entry name" value="PAPS_reduct"/>
    <property type="match status" value="1"/>
</dbReference>
<evidence type="ECO:0000256" key="9">
    <source>
        <dbReference type="ARBA" id="ARBA00022840"/>
    </source>
</evidence>
<evidence type="ECO:0000256" key="6">
    <source>
        <dbReference type="ARBA" id="ARBA00022695"/>
    </source>
</evidence>
<dbReference type="Proteomes" id="UP000094065">
    <property type="component" value="Unassembled WGS sequence"/>
</dbReference>
<evidence type="ECO:0000256" key="8">
    <source>
        <dbReference type="ARBA" id="ARBA00022827"/>
    </source>
</evidence>
<dbReference type="Gene3D" id="3.40.50.620">
    <property type="entry name" value="HUPs"/>
    <property type="match status" value="1"/>
</dbReference>
<gene>
    <name evidence="15" type="ORF">L202_02707</name>
</gene>
<feature type="region of interest" description="Disordered" evidence="13">
    <location>
        <begin position="77"/>
        <end position="118"/>
    </location>
</feature>
<dbReference type="GO" id="GO:0006747">
    <property type="term" value="P:FAD biosynthetic process"/>
    <property type="evidence" value="ECO:0007669"/>
    <property type="project" value="TreeGrafter"/>
</dbReference>
<evidence type="ECO:0000256" key="4">
    <source>
        <dbReference type="ARBA" id="ARBA00022643"/>
    </source>
</evidence>
<evidence type="ECO:0000256" key="3">
    <source>
        <dbReference type="ARBA" id="ARBA00022630"/>
    </source>
</evidence>
<keyword evidence="7" id="KW-0547">Nucleotide-binding</keyword>
<comment type="caution">
    <text evidence="15">The sequence shown here is derived from an EMBL/GenBank/DDBJ whole genome shotgun (WGS) entry which is preliminary data.</text>
</comment>
<dbReference type="CDD" id="cd23948">
    <property type="entry name" value="FAD_synthase"/>
    <property type="match status" value="1"/>
</dbReference>
<dbReference type="OrthoDB" id="270728at2759"/>
<evidence type="ECO:0000313" key="15">
    <source>
        <dbReference type="EMBL" id="ODN80467.1"/>
    </source>
</evidence>
<dbReference type="GeneID" id="30154016"/>
<keyword evidence="9" id="KW-0067">ATP-binding</keyword>
<evidence type="ECO:0000256" key="13">
    <source>
        <dbReference type="SAM" id="MobiDB-lite"/>
    </source>
</evidence>
<dbReference type="PANTHER" id="PTHR23293:SF9">
    <property type="entry name" value="FAD SYNTHASE"/>
    <property type="match status" value="1"/>
</dbReference>
<keyword evidence="4" id="KW-0288">FMN</keyword>
<keyword evidence="8" id="KW-0274">FAD</keyword>
<dbReference type="EC" id="2.7.7.2" evidence="2"/>
<evidence type="ECO:0000313" key="16">
    <source>
        <dbReference type="Proteomes" id="UP000094065"/>
    </source>
</evidence>
<dbReference type="GO" id="GO:0003919">
    <property type="term" value="F:FMN adenylyltransferase activity"/>
    <property type="evidence" value="ECO:0007669"/>
    <property type="project" value="UniProtKB-EC"/>
</dbReference>
<dbReference type="SUPFAM" id="SSF52402">
    <property type="entry name" value="Adenine nucleotide alpha hydrolases-like"/>
    <property type="match status" value="1"/>
</dbReference>
<feature type="domain" description="Phosphoadenosine phosphosulphate reductase" evidence="14">
    <location>
        <begin position="172"/>
        <end position="242"/>
    </location>
</feature>
<keyword evidence="16" id="KW-1185">Reference proteome</keyword>
<dbReference type="GO" id="GO:0005524">
    <property type="term" value="F:ATP binding"/>
    <property type="evidence" value="ECO:0007669"/>
    <property type="project" value="UniProtKB-KW"/>
</dbReference>
<feature type="compositionally biased region" description="Pro residues" evidence="13">
    <location>
        <begin position="88"/>
        <end position="100"/>
    </location>
</feature>
<keyword evidence="5" id="KW-0808">Transferase</keyword>
<evidence type="ECO:0000256" key="1">
    <source>
        <dbReference type="ARBA" id="ARBA00004726"/>
    </source>
</evidence>
<evidence type="ECO:0000256" key="10">
    <source>
        <dbReference type="ARBA" id="ARBA00031145"/>
    </source>
</evidence>
<organism evidence="15 16">
    <name type="scientific">Cryptococcus amylolentus CBS 6039</name>
    <dbReference type="NCBI Taxonomy" id="1295533"/>
    <lineage>
        <taxon>Eukaryota</taxon>
        <taxon>Fungi</taxon>
        <taxon>Dikarya</taxon>
        <taxon>Basidiomycota</taxon>
        <taxon>Agaricomycotina</taxon>
        <taxon>Tremellomycetes</taxon>
        <taxon>Tremellales</taxon>
        <taxon>Cryptococcaceae</taxon>
        <taxon>Cryptococcus</taxon>
    </lineage>
</organism>
<evidence type="ECO:0000259" key="14">
    <source>
        <dbReference type="Pfam" id="PF01507"/>
    </source>
</evidence>
<dbReference type="AlphaFoldDB" id="A0A1E3HVX2"/>
<dbReference type="InterPro" id="IPR014729">
    <property type="entry name" value="Rossmann-like_a/b/a_fold"/>
</dbReference>
<sequence length="270" mass="29637">MAAIAPALVALLERAQRPDRLGSLLKEAVVLVQTVLELLGEEAVGISFNGGKDCTVLLHIYAAVLYARRTPTLPEGLLPKPSPHIHLPQPPQTLQPPISPQPSYNPSQPARTPPPPIRSVYITAPNPFPELDEFVLACTERYGLDLWRFGGGMKSALEEWLKCGGGKSVKGVLVGTRQGDPNGEVEVLAHTDPTWPQFLRVHPILHWTYSDVWDFLLELNVPYCVLYDEGFTSLGSTTNTSPNPLLKKEGGGWEPAYKLQDASQERAGRH</sequence>
<accession>A0A1E3HVX2</accession>
<proteinExistence type="predicted"/>
<name>A0A1E3HVX2_9TREE</name>
<comment type="catalytic activity">
    <reaction evidence="12">
        <text>FMN + ATP + H(+) = FAD + diphosphate</text>
        <dbReference type="Rhea" id="RHEA:17237"/>
        <dbReference type="ChEBI" id="CHEBI:15378"/>
        <dbReference type="ChEBI" id="CHEBI:30616"/>
        <dbReference type="ChEBI" id="CHEBI:33019"/>
        <dbReference type="ChEBI" id="CHEBI:57692"/>
        <dbReference type="ChEBI" id="CHEBI:58210"/>
        <dbReference type="EC" id="2.7.7.2"/>
    </reaction>
</comment>
<evidence type="ECO:0000256" key="12">
    <source>
        <dbReference type="ARBA" id="ARBA00049494"/>
    </source>
</evidence>
<dbReference type="EMBL" id="AWGJ01000004">
    <property type="protein sequence ID" value="ODN80467.1"/>
    <property type="molecule type" value="Genomic_DNA"/>
</dbReference>
<dbReference type="STRING" id="1295533.A0A1E3HVX2"/>
<comment type="pathway">
    <text evidence="1">Cofactor biosynthesis; FAD biosynthesis; FAD from FMN: step 1/1.</text>
</comment>
<evidence type="ECO:0000256" key="7">
    <source>
        <dbReference type="ARBA" id="ARBA00022741"/>
    </source>
</evidence>
<dbReference type="PANTHER" id="PTHR23293">
    <property type="entry name" value="FAD SYNTHETASE-RELATED FMN ADENYLYLTRANSFERASE"/>
    <property type="match status" value="1"/>
</dbReference>
<evidence type="ECO:0000256" key="2">
    <source>
        <dbReference type="ARBA" id="ARBA00012393"/>
    </source>
</evidence>
<dbReference type="InterPro" id="IPR002500">
    <property type="entry name" value="PAPS_reduct_dom"/>
</dbReference>
<keyword evidence="6" id="KW-0548">Nucleotidyltransferase</keyword>
<evidence type="ECO:0000256" key="11">
    <source>
        <dbReference type="ARBA" id="ARBA00031871"/>
    </source>
</evidence>
<keyword evidence="3" id="KW-0285">Flavoprotein</keyword>
<protein>
    <recommendedName>
        <fullName evidence="2">FAD synthase</fullName>
        <ecNumber evidence="2">2.7.7.2</ecNumber>
    </recommendedName>
    <alternativeName>
        <fullName evidence="10">FAD pyrophosphorylase</fullName>
    </alternativeName>
    <alternativeName>
        <fullName evidence="11">FMN adenylyltransferase</fullName>
    </alternativeName>
</protein>